<accession>A0ABS0Y1G1</accession>
<comment type="subcellular location">
    <subcellularLocation>
        <location evidence="1">Cell membrane</location>
        <topology evidence="1">Multi-pass membrane protein</topology>
    </subcellularLocation>
</comment>
<dbReference type="PANTHER" id="PTHR10010:SF46">
    <property type="entry name" value="SODIUM-DEPENDENT PHOSPHATE TRANSPORT PROTEIN 2B"/>
    <property type="match status" value="1"/>
</dbReference>
<dbReference type="SUPFAM" id="SSF109755">
    <property type="entry name" value="PhoU-like"/>
    <property type="match status" value="1"/>
</dbReference>
<dbReference type="Proteomes" id="UP000620670">
    <property type="component" value="Unassembled WGS sequence"/>
</dbReference>
<dbReference type="InterPro" id="IPR026022">
    <property type="entry name" value="PhoU_dom"/>
</dbReference>
<keyword evidence="5 6" id="KW-0472">Membrane</keyword>
<dbReference type="Pfam" id="PF02690">
    <property type="entry name" value="Na_Pi_cotrans"/>
    <property type="match status" value="2"/>
</dbReference>
<keyword evidence="2" id="KW-1003">Cell membrane</keyword>
<evidence type="ECO:0000256" key="6">
    <source>
        <dbReference type="SAM" id="Phobius"/>
    </source>
</evidence>
<dbReference type="NCBIfam" id="TIGR00704">
    <property type="entry name" value="NaPi_cotrn_rel"/>
    <property type="match status" value="1"/>
</dbReference>
<organism evidence="8 9">
    <name type="scientific">Microvirga splendida</name>
    <dbReference type="NCBI Taxonomy" id="2795727"/>
    <lineage>
        <taxon>Bacteria</taxon>
        <taxon>Pseudomonadati</taxon>
        <taxon>Pseudomonadota</taxon>
        <taxon>Alphaproteobacteria</taxon>
        <taxon>Hyphomicrobiales</taxon>
        <taxon>Methylobacteriaceae</taxon>
        <taxon>Microvirga</taxon>
    </lineage>
</organism>
<feature type="transmembrane region" description="Helical" evidence="6">
    <location>
        <begin position="133"/>
        <end position="151"/>
    </location>
</feature>
<evidence type="ECO:0000256" key="5">
    <source>
        <dbReference type="ARBA" id="ARBA00023136"/>
    </source>
</evidence>
<dbReference type="NCBIfam" id="NF037997">
    <property type="entry name" value="Na_Pi_symport"/>
    <property type="match status" value="1"/>
</dbReference>
<evidence type="ECO:0000256" key="3">
    <source>
        <dbReference type="ARBA" id="ARBA00022692"/>
    </source>
</evidence>
<keyword evidence="4 6" id="KW-1133">Transmembrane helix</keyword>
<evidence type="ECO:0000256" key="1">
    <source>
        <dbReference type="ARBA" id="ARBA00004651"/>
    </source>
</evidence>
<dbReference type="InterPro" id="IPR038078">
    <property type="entry name" value="PhoU-like_sf"/>
</dbReference>
<name>A0ABS0Y1G1_9HYPH</name>
<evidence type="ECO:0000256" key="2">
    <source>
        <dbReference type="ARBA" id="ARBA00022475"/>
    </source>
</evidence>
<feature type="domain" description="PhoU" evidence="7">
    <location>
        <begin position="342"/>
        <end position="422"/>
    </location>
</feature>
<dbReference type="PANTHER" id="PTHR10010">
    <property type="entry name" value="SOLUTE CARRIER FAMILY 34 SODIUM PHOSPHATE , MEMBER 2-RELATED"/>
    <property type="match status" value="1"/>
</dbReference>
<keyword evidence="3 6" id="KW-0812">Transmembrane</keyword>
<dbReference type="Pfam" id="PF01895">
    <property type="entry name" value="PhoU"/>
    <property type="match status" value="1"/>
</dbReference>
<evidence type="ECO:0000313" key="8">
    <source>
        <dbReference type="EMBL" id="MBJ6126142.1"/>
    </source>
</evidence>
<protein>
    <submittedName>
        <fullName evidence="8">Na/Pi cotransporter family protein</fullName>
    </submittedName>
</protein>
<evidence type="ECO:0000256" key="4">
    <source>
        <dbReference type="ARBA" id="ARBA00022989"/>
    </source>
</evidence>
<dbReference type="Gene3D" id="1.20.58.220">
    <property type="entry name" value="Phosphate transport system protein phou homolog 2, domain 2"/>
    <property type="match status" value="1"/>
</dbReference>
<evidence type="ECO:0000313" key="9">
    <source>
        <dbReference type="Proteomes" id="UP000620670"/>
    </source>
</evidence>
<gene>
    <name evidence="8" type="ORF">JAO75_12095</name>
</gene>
<feature type="transmembrane region" description="Helical" evidence="6">
    <location>
        <begin position="194"/>
        <end position="219"/>
    </location>
</feature>
<evidence type="ECO:0000259" key="7">
    <source>
        <dbReference type="Pfam" id="PF01895"/>
    </source>
</evidence>
<reference evidence="9" key="1">
    <citation type="submission" date="2020-12" db="EMBL/GenBank/DDBJ databases">
        <title>Hymenobacter sp.</title>
        <authorList>
            <person name="Kim M.K."/>
        </authorList>
    </citation>
    <scope>NUCLEOTIDE SEQUENCE [LARGE SCALE GENOMIC DNA]</scope>
    <source>
        <strain evidence="9">BT325</strain>
    </source>
</reference>
<dbReference type="EMBL" id="JAELXT010000010">
    <property type="protein sequence ID" value="MBJ6126142.1"/>
    <property type="molecule type" value="Genomic_DNA"/>
</dbReference>
<sequence>MSATSVLIHLFGEIALLLWGITMVNSGVQRAFGSDLRWMLGIALRTRLQAFLAGVGVTTVLQSSTATALMVASFTAGGAVDIVPALAVMLGANVGTTLIVQVLSFDVSLIFPVLVLGGFTAFRRGKTSRTKDLGRVAIGLGLMLLSLRLLSETIHLIEGSAILKELLASIASDPLILVLISAFFAWIAHSSVAAMLFIMSLAGVGVIGPSAALVMVLGANLGSAINPFLEAMGGDPAKIRVPVGNLATRVVGCAVALPLIDPILSAMAAFDPNPARMAANFHTIFNVALAAIFILPLPWIAKLLVRLFPEKLQASDPGVPQYLDKDALDTPSVALSNAAREVLRMVDTVEAMLRSSQDLFREDDISRVDQVSRTDDVLDRLFSAIRRYLSSINHEALSETEAKRLSDILAFAINLEHVGDIIDKNLMELAAKRIKNHLRLPKDSLEDITSMHAKLLEHLQLAASVLMFQDIGSARRLVSEKERFRDLERAVAQKHLDQLRSGRTAGDTGTLQLDIVRDLKRIEAHIASTGHSLLEQSGELKPSRLTS</sequence>
<dbReference type="InterPro" id="IPR003841">
    <property type="entry name" value="Na/Pi_transpt"/>
</dbReference>
<proteinExistence type="predicted"/>
<feature type="transmembrane region" description="Helical" evidence="6">
    <location>
        <begin position="6"/>
        <end position="28"/>
    </location>
</feature>
<feature type="transmembrane region" description="Helical" evidence="6">
    <location>
        <begin position="166"/>
        <end position="187"/>
    </location>
</feature>
<comment type="caution">
    <text evidence="8">The sequence shown here is derived from an EMBL/GenBank/DDBJ whole genome shotgun (WGS) entry which is preliminary data.</text>
</comment>
<feature type="transmembrane region" description="Helical" evidence="6">
    <location>
        <begin position="239"/>
        <end position="260"/>
    </location>
</feature>
<feature type="transmembrane region" description="Helical" evidence="6">
    <location>
        <begin position="281"/>
        <end position="301"/>
    </location>
</feature>
<feature type="transmembrane region" description="Helical" evidence="6">
    <location>
        <begin position="98"/>
        <end position="121"/>
    </location>
</feature>
<dbReference type="RefSeq" id="WP_199049395.1">
    <property type="nucleotide sequence ID" value="NZ_JAELXT010000010.1"/>
</dbReference>
<feature type="transmembrane region" description="Helical" evidence="6">
    <location>
        <begin position="48"/>
        <end position="78"/>
    </location>
</feature>
<dbReference type="InterPro" id="IPR004633">
    <property type="entry name" value="NaPi_cotrn-rel/YqeW-like"/>
</dbReference>
<keyword evidence="9" id="KW-1185">Reference proteome</keyword>